<feature type="region of interest" description="Disordered" evidence="1">
    <location>
        <begin position="148"/>
        <end position="171"/>
    </location>
</feature>
<feature type="region of interest" description="Disordered" evidence="1">
    <location>
        <begin position="1"/>
        <end position="99"/>
    </location>
</feature>
<evidence type="ECO:0000256" key="1">
    <source>
        <dbReference type="SAM" id="MobiDB-lite"/>
    </source>
</evidence>
<organism evidence="2 3">
    <name type="scientific">Panicum virgatum</name>
    <name type="common">Blackwell switchgrass</name>
    <dbReference type="NCBI Taxonomy" id="38727"/>
    <lineage>
        <taxon>Eukaryota</taxon>
        <taxon>Viridiplantae</taxon>
        <taxon>Streptophyta</taxon>
        <taxon>Embryophyta</taxon>
        <taxon>Tracheophyta</taxon>
        <taxon>Spermatophyta</taxon>
        <taxon>Magnoliopsida</taxon>
        <taxon>Liliopsida</taxon>
        <taxon>Poales</taxon>
        <taxon>Poaceae</taxon>
        <taxon>PACMAD clade</taxon>
        <taxon>Panicoideae</taxon>
        <taxon>Panicodae</taxon>
        <taxon>Paniceae</taxon>
        <taxon>Panicinae</taxon>
        <taxon>Panicum</taxon>
        <taxon>Panicum sect. Hiantes</taxon>
    </lineage>
</organism>
<feature type="compositionally biased region" description="Low complexity" evidence="1">
    <location>
        <begin position="257"/>
        <end position="276"/>
    </location>
</feature>
<name>A0A8T0PQF8_PANVG</name>
<keyword evidence="3" id="KW-1185">Reference proteome</keyword>
<reference evidence="2" key="1">
    <citation type="submission" date="2020-05" db="EMBL/GenBank/DDBJ databases">
        <title>WGS assembly of Panicum virgatum.</title>
        <authorList>
            <person name="Lovell J.T."/>
            <person name="Jenkins J."/>
            <person name="Shu S."/>
            <person name="Juenger T.E."/>
            <person name="Schmutz J."/>
        </authorList>
    </citation>
    <scope>NUCLEOTIDE SEQUENCE</scope>
    <source>
        <strain evidence="2">AP13</strain>
    </source>
</reference>
<dbReference type="Proteomes" id="UP000823388">
    <property type="component" value="Chromosome 8K"/>
</dbReference>
<feature type="compositionally biased region" description="Low complexity" evidence="1">
    <location>
        <begin position="48"/>
        <end position="74"/>
    </location>
</feature>
<evidence type="ECO:0000313" key="2">
    <source>
        <dbReference type="EMBL" id="KAG2562789.1"/>
    </source>
</evidence>
<evidence type="ECO:0000313" key="3">
    <source>
        <dbReference type="Proteomes" id="UP000823388"/>
    </source>
</evidence>
<comment type="caution">
    <text evidence="2">The sequence shown here is derived from an EMBL/GenBank/DDBJ whole genome shotgun (WGS) entry which is preliminary data.</text>
</comment>
<accession>A0A8T0PQF8</accession>
<dbReference type="AlphaFoldDB" id="A0A8T0PQF8"/>
<gene>
    <name evidence="2" type="ORF">PVAP13_8KG265129</name>
</gene>
<protein>
    <submittedName>
        <fullName evidence="2">Uncharacterized protein</fullName>
    </submittedName>
</protein>
<proteinExistence type="predicted"/>
<dbReference type="EMBL" id="CM029051">
    <property type="protein sequence ID" value="KAG2562789.1"/>
    <property type="molecule type" value="Genomic_DNA"/>
</dbReference>
<feature type="compositionally biased region" description="Basic and acidic residues" evidence="1">
    <location>
        <begin position="90"/>
        <end position="99"/>
    </location>
</feature>
<sequence length="297" mass="31401">MGSEKDGARASLRTTRRAARVHCADSERRRTNGRRGGSQQQPALLLNRASSSPAIWAPSSPAPARAAQSRPARSNVQAAAHGSEAWHGNDAPHRGREALRGGTCGRVRWLRGGAGAGARAAARHGAGVRATTSRWTEHRARGAAAAAQREERAARGQTAAGGEQRRLGKRERNLEFDMDPRAVVVCPNLKQWKVTKKKSSERYIGSTARSRGSGSRRQRPTCACGTHGLQAGSEAQDPARDCRPAQGTWPKSERVDAAGPARKAKPAAASRTATVAQQGHDQGPAPAGHQAFGARGP</sequence>
<feature type="region of interest" description="Disordered" evidence="1">
    <location>
        <begin position="196"/>
        <end position="297"/>
    </location>
</feature>